<sequence>MDKLNLSQLGERLKIGGAQMGRMVSGKMKEMKEILQAPTPESKMIDEATLETMEEPNWGMNLRICAMINSEEFSGSEVVKAIKKKITGKSVVSQRLSLDLLEACTMNCEKVFSEVASEKVLEEMLRMIDNPQTDHENRRRAMQLIRAWGESEDLAYLPVFHQTYVSLRERSTDPLAQEGASPSLQSTLESYVHDPLSPPERYPVPDTGLHGGANHSDFPFNYQNVAVEDKKELLVVARNSLELLSSILNTETDPKTLKEELTLNMLDKCKESQPVIKRIIETTTDDEGMLFEALFLHEELQQIISKYEELEASQKSGIQQPENPAITWDEGMESGLNPGELPGNSNTTEREDLEDTQKHDGKLPENSSANEGSSSAQVGNRSETKIVDSSQQGTKSSSASEGSSSAEGKILRLELENFKSYKGFQTIGPFYDFTAIIGPNGAGKSNLMDAISFVLGVRTGHLRGAQLKDLIYAFDDREKDQKGRRAFVRLVYQLASGSELQFTRAITGGAGSEYRIDGASVTWEEYNAKLRSLGILVKARNFLVFQGDVESIASKNPKELTALLEQISGSDELKRDYEKYEEEKSEAEQKASLVYQRKRTIVLERRQKKEQKEEAEKHLRLQDQLKSLKKEHSLWQLFNIEKDIAKMTEELEAEKKSREQVMQEIDEFQLEANNKKKEQAKYLKEIAQCEKKISDRNSKLDKSQPDLLKLKEEMSRINAKIKKSEKELAKKEQERKRHKEDIKQLQKGIQDLTAKLEDLHEQGRDSGDKLKLDDTELREYFRIKEDAGMKTGRLRDEKEVLDRQQHADLEAQKNLEENLQQLRSREAELEEQEEQMQTRQKKIKENSAKHRDEAKNLDNELHAMQSKNSQARTKYENLKSKIDEIDKQLRELKADRYENERDSRLSQAVETLKRLFHGVHGRMTELCRPTQKKYNLAVTVAMGKFMDAVVVEDEQTGKECIKYLKEQRLPPQTFIPLQSVRVKPVMERLRNLGGTAKLIFDVVQYPLAMQYFYNLSSVVTVDGILLAKSGTMTGGTSGGMEARSKQWDDKKVEGLKKKKEQFESELEELGSIREMQIKESETTGRISGLQKKIQYAEIEKKSIKDKLATLAREKQNIKEEIDRSSPELLKLKQAVDKRSKEINKLEKRINEIVDRIYKDFSKSVGVANIREYEENQLKASQYMAEERLSLSSQLSKLKYQLEYEQNRDMESRINELQDSISKFKKALERVQKEEAAAKSAAEKASGEIDQWKKEIQEWKSKSEGCEKEIQEWNKRGSTATTSLSKLNRQIHAKESQIEQLMSQKQEIVEKCELEQINLPIISDPMEIDSSPMGPVFDFSQLNKSHMRDRRPSEREKLEVEFKQKMDAVISEIEKTAPNLKALDQYEAIKEKERAVTEEFEVARIEEKEKADMFNSVKQKSFRPSPFFILDEVDAALDNLNVAKVAGFIRSKAREGARANQDDEGGSGFQSIVISLKDSFYDKADALVGVYRDCERSCSETLTFDLTKYRESK</sequence>
<dbReference type="SMART" id="SM00968">
    <property type="entry name" value="SMC_hinge"/>
    <property type="match status" value="1"/>
</dbReference>
<dbReference type="Gene3D" id="3.40.50.300">
    <property type="entry name" value="P-loop containing nucleotide triphosphate hydrolases"/>
    <property type="match status" value="2"/>
</dbReference>
<dbReference type="Pfam" id="PF06470">
    <property type="entry name" value="SMC_hinge"/>
    <property type="match status" value="1"/>
</dbReference>
<evidence type="ECO:0008006" key="18">
    <source>
        <dbReference type="Google" id="ProtNLM"/>
    </source>
</evidence>
<keyword evidence="5" id="KW-0158">Chromosome</keyword>
<evidence type="ECO:0000256" key="4">
    <source>
        <dbReference type="ARBA" id="ARBA00022448"/>
    </source>
</evidence>
<evidence type="ECO:0000256" key="2">
    <source>
        <dbReference type="ARBA" id="ARBA00004286"/>
    </source>
</evidence>
<evidence type="ECO:0000256" key="5">
    <source>
        <dbReference type="ARBA" id="ARBA00022454"/>
    </source>
</evidence>
<dbReference type="EMBL" id="RDQH01000331">
    <property type="protein sequence ID" value="RXH98269.1"/>
    <property type="molecule type" value="Genomic_DNA"/>
</dbReference>
<evidence type="ECO:0000256" key="1">
    <source>
        <dbReference type="ARBA" id="ARBA00004123"/>
    </source>
</evidence>
<dbReference type="GO" id="GO:0005524">
    <property type="term" value="F:ATP binding"/>
    <property type="evidence" value="ECO:0007669"/>
    <property type="project" value="InterPro"/>
</dbReference>
<evidence type="ECO:0000256" key="8">
    <source>
        <dbReference type="ARBA" id="ARBA00022927"/>
    </source>
</evidence>
<evidence type="ECO:0000256" key="11">
    <source>
        <dbReference type="ARBA" id="ARBA00023306"/>
    </source>
</evidence>
<keyword evidence="4" id="KW-0813">Transport</keyword>
<feature type="domain" description="GAT" evidence="15">
    <location>
        <begin position="225"/>
        <end position="312"/>
    </location>
</feature>
<dbReference type="InterPro" id="IPR002014">
    <property type="entry name" value="VHS_dom"/>
</dbReference>
<dbReference type="Proteomes" id="UP000290289">
    <property type="component" value="Chromosome 5"/>
</dbReference>
<dbReference type="PROSITE" id="PS50179">
    <property type="entry name" value="VHS"/>
    <property type="match status" value="1"/>
</dbReference>
<keyword evidence="6" id="KW-0132">Cell division</keyword>
<dbReference type="InterPro" id="IPR010935">
    <property type="entry name" value="SMC_hinge"/>
</dbReference>
<evidence type="ECO:0000259" key="14">
    <source>
        <dbReference type="PROSITE" id="PS50179"/>
    </source>
</evidence>
<dbReference type="InterPro" id="IPR008942">
    <property type="entry name" value="ENTH_VHS"/>
</dbReference>
<evidence type="ECO:0000313" key="17">
    <source>
        <dbReference type="Proteomes" id="UP000290289"/>
    </source>
</evidence>
<dbReference type="PROSITE" id="PS50909">
    <property type="entry name" value="GAT"/>
    <property type="match status" value="1"/>
</dbReference>
<comment type="caution">
    <text evidence="16">The sequence shown here is derived from an EMBL/GenBank/DDBJ whole genome shotgun (WGS) entry which is preliminary data.</text>
</comment>
<evidence type="ECO:0000256" key="10">
    <source>
        <dbReference type="ARBA" id="ARBA00023242"/>
    </source>
</evidence>
<accession>A0A498JQP3</accession>
<dbReference type="CDD" id="cd03275">
    <property type="entry name" value="ABC_SMC1_euk"/>
    <property type="match status" value="1"/>
</dbReference>
<dbReference type="GO" id="GO:0015031">
    <property type="term" value="P:protein transport"/>
    <property type="evidence" value="ECO:0007669"/>
    <property type="project" value="UniProtKB-KW"/>
</dbReference>
<dbReference type="GO" id="GO:0051321">
    <property type="term" value="P:meiotic cell cycle"/>
    <property type="evidence" value="ECO:0007669"/>
    <property type="project" value="UniProtKB-KW"/>
</dbReference>
<dbReference type="SUPFAM" id="SSF75553">
    <property type="entry name" value="Smc hinge domain"/>
    <property type="match status" value="1"/>
</dbReference>
<dbReference type="Gene3D" id="1.10.287.1490">
    <property type="match status" value="1"/>
</dbReference>
<evidence type="ECO:0000256" key="3">
    <source>
        <dbReference type="ARBA" id="ARBA00005597"/>
    </source>
</evidence>
<keyword evidence="10" id="KW-0539">Nucleus</keyword>
<dbReference type="FunFam" id="3.40.50.300:FF:000564">
    <property type="entry name" value="Structural maintenance of chromosomes 1A"/>
    <property type="match status" value="1"/>
</dbReference>
<dbReference type="CDD" id="cd03561">
    <property type="entry name" value="VHS"/>
    <property type="match status" value="1"/>
</dbReference>
<dbReference type="InterPro" id="IPR038425">
    <property type="entry name" value="GAT_sf"/>
</dbReference>
<evidence type="ECO:0000256" key="13">
    <source>
        <dbReference type="SAM" id="MobiDB-lite"/>
    </source>
</evidence>
<evidence type="ECO:0000313" key="16">
    <source>
        <dbReference type="EMBL" id="RXH98269.1"/>
    </source>
</evidence>
<dbReference type="GO" id="GO:0005634">
    <property type="term" value="C:nucleus"/>
    <property type="evidence" value="ECO:0007669"/>
    <property type="project" value="UniProtKB-SubCell"/>
</dbReference>
<evidence type="ECO:0000259" key="15">
    <source>
        <dbReference type="PROSITE" id="PS50909"/>
    </source>
</evidence>
<dbReference type="GO" id="GO:0003677">
    <property type="term" value="F:DNA binding"/>
    <property type="evidence" value="ECO:0007669"/>
    <property type="project" value="TreeGrafter"/>
</dbReference>
<feature type="domain" description="VHS" evidence="14">
    <location>
        <begin position="48"/>
        <end position="175"/>
    </location>
</feature>
<dbReference type="Gene3D" id="1.20.1060.20">
    <property type="match status" value="1"/>
</dbReference>
<comment type="subcellular location">
    <subcellularLocation>
        <location evidence="2">Chromosome</location>
    </subcellularLocation>
    <subcellularLocation>
        <location evidence="1">Nucleus</location>
    </subcellularLocation>
</comment>
<feature type="region of interest" description="Disordered" evidence="13">
    <location>
        <begin position="314"/>
        <end position="406"/>
    </location>
</feature>
<dbReference type="InterPro" id="IPR027417">
    <property type="entry name" value="P-loop_NTPase"/>
</dbReference>
<dbReference type="InterPro" id="IPR028468">
    <property type="entry name" value="Smc1_ABC"/>
</dbReference>
<protein>
    <recommendedName>
        <fullName evidence="18">Structural maintenance of chromosomes protein</fullName>
    </recommendedName>
</protein>
<keyword evidence="17" id="KW-1185">Reference proteome</keyword>
<feature type="region of interest" description="Disordered" evidence="13">
    <location>
        <begin position="724"/>
        <end position="743"/>
    </location>
</feature>
<dbReference type="GO" id="GO:0016887">
    <property type="term" value="F:ATP hydrolysis activity"/>
    <property type="evidence" value="ECO:0007669"/>
    <property type="project" value="InterPro"/>
</dbReference>
<feature type="compositionally biased region" description="Basic and acidic residues" evidence="13">
    <location>
        <begin position="843"/>
        <end position="861"/>
    </location>
</feature>
<feature type="compositionally biased region" description="Low complexity" evidence="13">
    <location>
        <begin position="389"/>
        <end position="406"/>
    </location>
</feature>
<feature type="compositionally biased region" description="Low complexity" evidence="13">
    <location>
        <begin position="365"/>
        <end position="376"/>
    </location>
</feature>
<dbReference type="SUPFAM" id="SSF52540">
    <property type="entry name" value="P-loop containing nucleoside triphosphate hydrolases"/>
    <property type="match status" value="2"/>
</dbReference>
<feature type="region of interest" description="Disordered" evidence="13">
    <location>
        <begin position="827"/>
        <end position="873"/>
    </location>
</feature>
<evidence type="ECO:0000256" key="12">
    <source>
        <dbReference type="SAM" id="Coils"/>
    </source>
</evidence>
<dbReference type="PANTHER" id="PTHR18937">
    <property type="entry name" value="STRUCTURAL MAINTENANCE OF CHROMOSOMES SMC FAMILY MEMBER"/>
    <property type="match status" value="1"/>
</dbReference>
<dbReference type="GO" id="GO:0008278">
    <property type="term" value="C:cohesin complex"/>
    <property type="evidence" value="ECO:0007669"/>
    <property type="project" value="InterPro"/>
</dbReference>
<dbReference type="SUPFAM" id="SSF89009">
    <property type="entry name" value="GAT-like domain"/>
    <property type="match status" value="1"/>
</dbReference>
<dbReference type="GO" id="GO:0007062">
    <property type="term" value="P:sister chromatid cohesion"/>
    <property type="evidence" value="ECO:0007669"/>
    <property type="project" value="InterPro"/>
</dbReference>
<dbReference type="SUPFAM" id="SSF48464">
    <property type="entry name" value="ENTH/VHS domain"/>
    <property type="match status" value="1"/>
</dbReference>
<keyword evidence="7" id="KW-0498">Mitosis</keyword>
<organism evidence="16 17">
    <name type="scientific">Malus domestica</name>
    <name type="common">Apple</name>
    <name type="synonym">Pyrus malus</name>
    <dbReference type="NCBI Taxonomy" id="3750"/>
    <lineage>
        <taxon>Eukaryota</taxon>
        <taxon>Viridiplantae</taxon>
        <taxon>Streptophyta</taxon>
        <taxon>Embryophyta</taxon>
        <taxon>Tracheophyta</taxon>
        <taxon>Spermatophyta</taxon>
        <taxon>Magnoliopsida</taxon>
        <taxon>eudicotyledons</taxon>
        <taxon>Gunneridae</taxon>
        <taxon>Pentapetalae</taxon>
        <taxon>rosids</taxon>
        <taxon>fabids</taxon>
        <taxon>Rosales</taxon>
        <taxon>Rosaceae</taxon>
        <taxon>Amygdaloideae</taxon>
        <taxon>Maleae</taxon>
        <taxon>Malus</taxon>
    </lineage>
</organism>
<dbReference type="STRING" id="3750.A0A498JQP3"/>
<dbReference type="Pfam" id="PF00790">
    <property type="entry name" value="VHS"/>
    <property type="match status" value="1"/>
</dbReference>
<dbReference type="InterPro" id="IPR036277">
    <property type="entry name" value="SMC_hinge_sf"/>
</dbReference>
<keyword evidence="8" id="KW-0653">Protein transport</keyword>
<name>A0A498JQP3_MALDO</name>
<feature type="coiled-coil region" evidence="12">
    <location>
        <begin position="1199"/>
        <end position="1310"/>
    </location>
</feature>
<dbReference type="Gene3D" id="1.25.40.90">
    <property type="match status" value="1"/>
</dbReference>
<proteinExistence type="inferred from homology"/>
<feature type="coiled-coil region" evidence="12">
    <location>
        <begin position="1052"/>
        <end position="1155"/>
    </location>
</feature>
<dbReference type="InterPro" id="IPR004152">
    <property type="entry name" value="GAT_dom"/>
</dbReference>
<dbReference type="PANTHER" id="PTHR18937:SF12">
    <property type="entry name" value="STRUCTURAL MAINTENANCE OF CHROMOSOMES PROTEIN"/>
    <property type="match status" value="1"/>
</dbReference>
<reference evidence="16 17" key="1">
    <citation type="submission" date="2018-10" db="EMBL/GenBank/DDBJ databases">
        <title>A high-quality apple genome assembly.</title>
        <authorList>
            <person name="Hu J."/>
        </authorList>
    </citation>
    <scope>NUCLEOTIDE SEQUENCE [LARGE SCALE GENOMIC DNA]</scope>
    <source>
        <strain evidence="17">cv. HFTH1</strain>
        <tissue evidence="16">Young leaf</tissue>
    </source>
</reference>
<keyword evidence="9 12" id="KW-0175">Coiled coil</keyword>
<gene>
    <name evidence="16" type="ORF">DVH24_010594</name>
</gene>
<comment type="similarity">
    <text evidence="3">Belongs to the SMC family. SMC1 subfamily.</text>
</comment>
<dbReference type="GO" id="GO:0043130">
    <property type="term" value="F:ubiquitin binding"/>
    <property type="evidence" value="ECO:0007669"/>
    <property type="project" value="InterPro"/>
</dbReference>
<dbReference type="GO" id="GO:0051301">
    <property type="term" value="P:cell division"/>
    <property type="evidence" value="ECO:0007669"/>
    <property type="project" value="UniProtKB-KW"/>
</dbReference>
<evidence type="ECO:0000256" key="6">
    <source>
        <dbReference type="ARBA" id="ARBA00022618"/>
    </source>
</evidence>
<dbReference type="Gene3D" id="1.20.58.160">
    <property type="match status" value="1"/>
</dbReference>
<dbReference type="Pfam" id="PF03127">
    <property type="entry name" value="GAT"/>
    <property type="match status" value="1"/>
</dbReference>
<dbReference type="SMART" id="SM00288">
    <property type="entry name" value="VHS"/>
    <property type="match status" value="1"/>
</dbReference>
<dbReference type="InterPro" id="IPR003395">
    <property type="entry name" value="RecF/RecN/SMC_N"/>
</dbReference>
<keyword evidence="11" id="KW-0131">Cell cycle</keyword>
<evidence type="ECO:0000256" key="7">
    <source>
        <dbReference type="ARBA" id="ARBA00022776"/>
    </source>
</evidence>
<dbReference type="Pfam" id="PF02463">
    <property type="entry name" value="SMC_N"/>
    <property type="match status" value="1"/>
</dbReference>
<dbReference type="GO" id="GO:0035091">
    <property type="term" value="F:phosphatidylinositol binding"/>
    <property type="evidence" value="ECO:0007669"/>
    <property type="project" value="InterPro"/>
</dbReference>
<evidence type="ECO:0000256" key="9">
    <source>
        <dbReference type="ARBA" id="ARBA00023054"/>
    </source>
</evidence>